<comment type="caution">
    <text evidence="1">The sequence shown here is derived from an EMBL/GenBank/DDBJ whole genome shotgun (WGS) entry which is preliminary data.</text>
</comment>
<protein>
    <submittedName>
        <fullName evidence="1">Uncharacterized protein</fullName>
    </submittedName>
</protein>
<proteinExistence type="predicted"/>
<name>A0AAN8NTC7_POLSC</name>
<dbReference type="AlphaFoldDB" id="A0AAN8NTC7"/>
<reference evidence="1 2" key="1">
    <citation type="submission" date="2023-10" db="EMBL/GenBank/DDBJ databases">
        <title>Genomes of two closely related lineages of the louse Polyplax serrata with different host specificities.</title>
        <authorList>
            <person name="Martinu J."/>
            <person name="Tarabai H."/>
            <person name="Stefka J."/>
            <person name="Hypsa V."/>
        </authorList>
    </citation>
    <scope>NUCLEOTIDE SEQUENCE [LARGE SCALE GENOMIC DNA]</scope>
    <source>
        <strain evidence="1">HR10_N</strain>
    </source>
</reference>
<gene>
    <name evidence="1" type="ORF">RUM43_002419</name>
</gene>
<dbReference type="EMBL" id="JAWJWE010000036">
    <property type="protein sequence ID" value="KAK6628604.1"/>
    <property type="molecule type" value="Genomic_DNA"/>
</dbReference>
<accession>A0AAN8NTC7</accession>
<dbReference type="Proteomes" id="UP001372834">
    <property type="component" value="Unassembled WGS sequence"/>
</dbReference>
<evidence type="ECO:0000313" key="2">
    <source>
        <dbReference type="Proteomes" id="UP001372834"/>
    </source>
</evidence>
<organism evidence="1 2">
    <name type="scientific">Polyplax serrata</name>
    <name type="common">Common mouse louse</name>
    <dbReference type="NCBI Taxonomy" id="468196"/>
    <lineage>
        <taxon>Eukaryota</taxon>
        <taxon>Metazoa</taxon>
        <taxon>Ecdysozoa</taxon>
        <taxon>Arthropoda</taxon>
        <taxon>Hexapoda</taxon>
        <taxon>Insecta</taxon>
        <taxon>Pterygota</taxon>
        <taxon>Neoptera</taxon>
        <taxon>Paraneoptera</taxon>
        <taxon>Psocodea</taxon>
        <taxon>Troctomorpha</taxon>
        <taxon>Phthiraptera</taxon>
        <taxon>Anoplura</taxon>
        <taxon>Polyplacidae</taxon>
        <taxon>Polyplax</taxon>
    </lineage>
</organism>
<sequence length="116" mass="12898">MGKSTETQVNGTSPPFLMNLGVTRSIDCRQPLANSSYQHRSKIENNRKLSNVETNIHGISVCDDDDGDDDDDDLMATKRSLQLRVRDETLKILLLLRGGTRIKEKIDRSPGQKASG</sequence>
<evidence type="ECO:0000313" key="1">
    <source>
        <dbReference type="EMBL" id="KAK6628604.1"/>
    </source>
</evidence>